<dbReference type="EMBL" id="CP021434">
    <property type="protein sequence ID" value="ARU62515.1"/>
    <property type="molecule type" value="Genomic_DNA"/>
</dbReference>
<dbReference type="Proteomes" id="UP000195437">
    <property type="component" value="Chromosome"/>
</dbReference>
<evidence type="ECO:0000313" key="4">
    <source>
        <dbReference type="Proteomes" id="UP000195437"/>
    </source>
</evidence>
<organism evidence="3 4">
    <name type="scientific">Tumebacillus avium</name>
    <dbReference type="NCBI Taxonomy" id="1903704"/>
    <lineage>
        <taxon>Bacteria</taxon>
        <taxon>Bacillati</taxon>
        <taxon>Bacillota</taxon>
        <taxon>Bacilli</taxon>
        <taxon>Bacillales</taxon>
        <taxon>Alicyclobacillaceae</taxon>
        <taxon>Tumebacillus</taxon>
    </lineage>
</organism>
<dbReference type="OrthoDB" id="8840764at2"/>
<keyword evidence="4" id="KW-1185">Reference proteome</keyword>
<dbReference type="Pfam" id="PF16924">
    <property type="entry name" value="DpaA_N"/>
    <property type="match status" value="1"/>
</dbReference>
<dbReference type="RefSeq" id="WP_087457873.1">
    <property type="nucleotide sequence ID" value="NZ_CP021434.1"/>
</dbReference>
<dbReference type="GO" id="GO:0051287">
    <property type="term" value="F:NAD binding"/>
    <property type="evidence" value="ECO:0007669"/>
    <property type="project" value="InterPro"/>
</dbReference>
<dbReference type="KEGG" id="tum:CBW65_17265"/>
<proteinExistence type="predicted"/>
<dbReference type="SUPFAM" id="SSF51735">
    <property type="entry name" value="NAD(P)-binding Rossmann-fold domains"/>
    <property type="match status" value="1"/>
</dbReference>
<dbReference type="AlphaFoldDB" id="A0A1Y0IST8"/>
<dbReference type="InterPro" id="IPR006140">
    <property type="entry name" value="D-isomer_DH_NAD-bd"/>
</dbReference>
<evidence type="ECO:0000259" key="1">
    <source>
        <dbReference type="Pfam" id="PF02826"/>
    </source>
</evidence>
<evidence type="ECO:0000313" key="3">
    <source>
        <dbReference type="EMBL" id="ARU62515.1"/>
    </source>
</evidence>
<dbReference type="NCBIfam" id="NF006162">
    <property type="entry name" value="PRK08306.1"/>
    <property type="match status" value="1"/>
</dbReference>
<feature type="domain" description="D-isomer specific 2-hydroxyacid dehydrogenase NAD-binding" evidence="1">
    <location>
        <begin position="149"/>
        <end position="243"/>
    </location>
</feature>
<feature type="domain" description="Dipicolinate synthase subunit A N-terminal" evidence="2">
    <location>
        <begin position="6"/>
        <end position="123"/>
    </location>
</feature>
<evidence type="ECO:0000259" key="2">
    <source>
        <dbReference type="Pfam" id="PF16924"/>
    </source>
</evidence>
<dbReference type="NCBIfam" id="TIGR02853">
    <property type="entry name" value="spore_dpaA"/>
    <property type="match status" value="1"/>
</dbReference>
<reference evidence="4" key="1">
    <citation type="submission" date="2017-05" db="EMBL/GenBank/DDBJ databases">
        <authorList>
            <person name="Sung H."/>
        </authorList>
    </citation>
    <scope>NUCLEOTIDE SEQUENCE [LARGE SCALE GENOMIC DNA]</scope>
    <source>
        <strain evidence="4">AR23208</strain>
    </source>
</reference>
<protein>
    <submittedName>
        <fullName evidence="3">Dipicolinic acid synthetase subunit A</fullName>
    </submittedName>
</protein>
<accession>A0A1Y0IST8</accession>
<dbReference type="Gene3D" id="3.40.50.720">
    <property type="entry name" value="NAD(P)-binding Rossmann-like Domain"/>
    <property type="match status" value="2"/>
</dbReference>
<dbReference type="InterPro" id="IPR014215">
    <property type="entry name" value="Dipicolinic_acid_synth_A"/>
</dbReference>
<sequence length="292" mass="31602">MLTGIKMAFVGGDARMIEVIKYAIELDASIVLIGFDQLETPLADTVKAELAPDVFSDVDAIVLPVTGMDDAGRVESRYSTEELVLTEEHFSAVRPEALIFTGIARKRLSEVCQTKGLRLIQLMELDEVAIRNSVPSAEGAIAMAMEHTDITIHGSRSVVLGFGRCGITLARMLNGIGADVRVCARKEPDLARIQEMGLEAYPMNEILKAVGDAELIFNTIPHLVLSAEVLTRVPRSCVIIDIASKPGGTDFRYAEKRGIKAILAPGLPGIVAPKTAGQILARTLCRILWEHA</sequence>
<dbReference type="InterPro" id="IPR031629">
    <property type="entry name" value="DpaA_N"/>
</dbReference>
<gene>
    <name evidence="3" type="ORF">CBW65_17265</name>
</gene>
<name>A0A1Y0IST8_9BACL</name>
<dbReference type="Pfam" id="PF02826">
    <property type="entry name" value="2-Hacid_dh_C"/>
    <property type="match status" value="1"/>
</dbReference>
<dbReference type="InterPro" id="IPR036291">
    <property type="entry name" value="NAD(P)-bd_dom_sf"/>
</dbReference>